<reference evidence="1 2" key="1">
    <citation type="submission" date="2022-04" db="EMBL/GenBank/DDBJ databases">
        <title>Hymenobacter sp. isolated from the air.</title>
        <authorList>
            <person name="Won M."/>
            <person name="Lee C.-M."/>
            <person name="Woen H.-Y."/>
            <person name="Kwon S.-W."/>
        </authorList>
    </citation>
    <scope>NUCLEOTIDE SEQUENCE [LARGE SCALE GENOMIC DNA]</scope>
    <source>
        <strain evidence="2">5516 S-25</strain>
    </source>
</reference>
<dbReference type="RefSeq" id="WP_247976532.1">
    <property type="nucleotide sequence ID" value="NZ_CP095848.1"/>
</dbReference>
<dbReference type="InterPro" id="IPR057004">
    <property type="entry name" value="Gp90-like"/>
</dbReference>
<name>A0ABY4JD64_9BACT</name>
<keyword evidence="2" id="KW-1185">Reference proteome</keyword>
<dbReference type="Pfam" id="PF23790">
    <property type="entry name" value="Kyano_Gp96"/>
    <property type="match status" value="1"/>
</dbReference>
<organism evidence="1 2">
    <name type="scientific">Hymenobacter sublimis</name>
    <dbReference type="NCBI Taxonomy" id="2933777"/>
    <lineage>
        <taxon>Bacteria</taxon>
        <taxon>Pseudomonadati</taxon>
        <taxon>Bacteroidota</taxon>
        <taxon>Cytophagia</taxon>
        <taxon>Cytophagales</taxon>
        <taxon>Hymenobacteraceae</taxon>
        <taxon>Hymenobacter</taxon>
    </lineage>
</organism>
<sequence length="113" mass="13478">MKIVRETSEISFTVRYWTRKLKEAFGAKRNLVIKQFERSLEVYFYSTRIALIDLDTDTIRLANGGWETKTTKNHLNQVLRVMNVQQAVFQKKFQWFLGEKEFNTQIEIKAKLN</sequence>
<gene>
    <name evidence="1" type="ORF">MWH26_06335</name>
</gene>
<accession>A0ABY4JD64</accession>
<dbReference type="Proteomes" id="UP000829647">
    <property type="component" value="Chromosome"/>
</dbReference>
<proteinExistence type="predicted"/>
<evidence type="ECO:0000313" key="2">
    <source>
        <dbReference type="Proteomes" id="UP000829647"/>
    </source>
</evidence>
<dbReference type="EMBL" id="CP095848">
    <property type="protein sequence ID" value="UPL50520.1"/>
    <property type="molecule type" value="Genomic_DNA"/>
</dbReference>
<protein>
    <submittedName>
        <fullName evidence="1">Uncharacterized protein</fullName>
    </submittedName>
</protein>
<evidence type="ECO:0000313" key="1">
    <source>
        <dbReference type="EMBL" id="UPL50520.1"/>
    </source>
</evidence>